<dbReference type="PANTHER" id="PTHR23150">
    <property type="entry name" value="SULFATASE MODIFYING FACTOR 1, 2"/>
    <property type="match status" value="1"/>
</dbReference>
<reference evidence="2" key="1">
    <citation type="submission" date="2019-04" db="EMBL/GenBank/DDBJ databases">
        <title>Evolution of Biomass-Degrading Anaerobic Consortia Revealed by Metagenomics.</title>
        <authorList>
            <person name="Peng X."/>
        </authorList>
    </citation>
    <scope>NUCLEOTIDE SEQUENCE</scope>
    <source>
        <strain evidence="2">SIG140</strain>
    </source>
</reference>
<evidence type="ECO:0000313" key="3">
    <source>
        <dbReference type="Proteomes" id="UP000806522"/>
    </source>
</evidence>
<dbReference type="InterPro" id="IPR005532">
    <property type="entry name" value="SUMF_dom"/>
</dbReference>
<dbReference type="Pfam" id="PF13676">
    <property type="entry name" value="TIR_2"/>
    <property type="match status" value="1"/>
</dbReference>
<dbReference type="PROSITE" id="PS50104">
    <property type="entry name" value="TIR"/>
    <property type="match status" value="1"/>
</dbReference>
<comment type="caution">
    <text evidence="2">The sequence shown here is derived from an EMBL/GenBank/DDBJ whole genome shotgun (WGS) entry which is preliminary data.</text>
</comment>
<gene>
    <name evidence="2" type="ORF">E7101_11030</name>
</gene>
<dbReference type="Proteomes" id="UP000806522">
    <property type="component" value="Unassembled WGS sequence"/>
</dbReference>
<dbReference type="GO" id="GO:0007165">
    <property type="term" value="P:signal transduction"/>
    <property type="evidence" value="ECO:0007669"/>
    <property type="project" value="InterPro"/>
</dbReference>
<dbReference type="Gene3D" id="3.90.1580.10">
    <property type="entry name" value="paralog of FGE (formylglycine-generating enzyme)"/>
    <property type="match status" value="1"/>
</dbReference>
<dbReference type="EMBL" id="SUYC01000012">
    <property type="protein sequence ID" value="MBE6271467.1"/>
    <property type="molecule type" value="Genomic_DNA"/>
</dbReference>
<protein>
    <submittedName>
        <fullName evidence="2">TIR domain-containing protein</fullName>
    </submittedName>
</protein>
<dbReference type="InterPro" id="IPR042095">
    <property type="entry name" value="SUMF_sf"/>
</dbReference>
<dbReference type="SMART" id="SM00255">
    <property type="entry name" value="TIR"/>
    <property type="match status" value="1"/>
</dbReference>
<dbReference type="GO" id="GO:0120147">
    <property type="term" value="F:formylglycine-generating oxidase activity"/>
    <property type="evidence" value="ECO:0007669"/>
    <property type="project" value="TreeGrafter"/>
</dbReference>
<dbReference type="InterPro" id="IPR016187">
    <property type="entry name" value="CTDL_fold"/>
</dbReference>
<evidence type="ECO:0000259" key="1">
    <source>
        <dbReference type="PROSITE" id="PS50104"/>
    </source>
</evidence>
<proteinExistence type="predicted"/>
<dbReference type="Gene3D" id="3.40.50.10140">
    <property type="entry name" value="Toll/interleukin-1 receptor homology (TIR) domain"/>
    <property type="match status" value="1"/>
</dbReference>
<organism evidence="2 3">
    <name type="scientific">Xylanibacter ruminicola</name>
    <name type="common">Prevotella ruminicola</name>
    <dbReference type="NCBI Taxonomy" id="839"/>
    <lineage>
        <taxon>Bacteria</taxon>
        <taxon>Pseudomonadati</taxon>
        <taxon>Bacteroidota</taxon>
        <taxon>Bacteroidia</taxon>
        <taxon>Bacteroidales</taxon>
        <taxon>Prevotellaceae</taxon>
        <taxon>Xylanibacter</taxon>
    </lineage>
</organism>
<name>A0A9D5P3U8_XYLRU</name>
<dbReference type="PANTHER" id="PTHR23150:SF19">
    <property type="entry name" value="FORMYLGLYCINE-GENERATING ENZYME"/>
    <property type="match status" value="1"/>
</dbReference>
<dbReference type="InterPro" id="IPR051043">
    <property type="entry name" value="Sulfatase_Mod_Factor_Kinase"/>
</dbReference>
<dbReference type="InterPro" id="IPR035897">
    <property type="entry name" value="Toll_tir_struct_dom_sf"/>
</dbReference>
<sequence>MDNEFDIFISYSRKDSEQVHEIANVLSGDGYRVWIDKDGIESGDAFKSVIVKAIKKSKVFLFFSSLTANESQWTVKEVNMAVYLKKIVIPVKLDDADYNDSILFDLVGLDYVSYNIDPIQGLKDLRRSLKKHLGDAGVDVKKIKEEIATFETDGQKLYADQRRVLDEIYARKKLIGETTQKCPVCGALNEINALFCPTCGWTYVPFQSKKMDERRLNTAKKLWNSRGKAITAVDEAPTQSLPQAIMELIHDMVRVEGGTFEMGGTREQGEDAFEDEKPTHKVTLSTFSIGRYPITQDQWEAVMGSNPSHFKGEKLPVESVSWFDCQDFVKKLNEMTGRHFRLPTEAEWEYAARGGKKGKRYKYSGGNILMQVGWFNENSGGTSHDVGQKSPNELGLYDMSGNIWEWVQDWKGDFTSEEQINPTGPETGLERVCRGGGWNREIDRARVSYRGDDQPDLRYCSLGLRIALEDD</sequence>
<dbReference type="AlphaFoldDB" id="A0A9D5P3U8"/>
<dbReference type="Pfam" id="PF03781">
    <property type="entry name" value="FGE-sulfatase"/>
    <property type="match status" value="1"/>
</dbReference>
<dbReference type="SUPFAM" id="SSF52200">
    <property type="entry name" value="Toll/Interleukin receptor TIR domain"/>
    <property type="match status" value="1"/>
</dbReference>
<dbReference type="InterPro" id="IPR000157">
    <property type="entry name" value="TIR_dom"/>
</dbReference>
<evidence type="ECO:0000313" key="2">
    <source>
        <dbReference type="EMBL" id="MBE6271467.1"/>
    </source>
</evidence>
<dbReference type="SUPFAM" id="SSF56436">
    <property type="entry name" value="C-type lectin-like"/>
    <property type="match status" value="1"/>
</dbReference>
<accession>A0A9D5P3U8</accession>
<feature type="domain" description="TIR" evidence="1">
    <location>
        <begin position="3"/>
        <end position="133"/>
    </location>
</feature>